<dbReference type="SMART" id="SM00382">
    <property type="entry name" value="AAA"/>
    <property type="match status" value="1"/>
</dbReference>
<dbReference type="InterPro" id="IPR050388">
    <property type="entry name" value="ABC_Ni/Peptide_Import"/>
</dbReference>
<dbReference type="GO" id="GO:0015833">
    <property type="term" value="P:peptide transport"/>
    <property type="evidence" value="ECO:0007669"/>
    <property type="project" value="InterPro"/>
</dbReference>
<dbReference type="Pfam" id="PF00005">
    <property type="entry name" value="ABC_tran"/>
    <property type="match status" value="1"/>
</dbReference>
<dbReference type="AlphaFoldDB" id="A0A1C6VBJ7"/>
<dbReference type="CDD" id="cd03257">
    <property type="entry name" value="ABC_NikE_OppD_transporters"/>
    <property type="match status" value="1"/>
</dbReference>
<comment type="subcellular location">
    <subcellularLocation>
        <location evidence="1">Cell membrane</location>
        <topology evidence="1">Peripheral membrane protein</topology>
    </subcellularLocation>
</comment>
<dbReference type="Gene3D" id="3.40.50.300">
    <property type="entry name" value="P-loop containing nucleotide triphosphate hydrolases"/>
    <property type="match status" value="1"/>
</dbReference>
<evidence type="ECO:0000259" key="9">
    <source>
        <dbReference type="PROSITE" id="PS50893"/>
    </source>
</evidence>
<accession>A0A1C6VBJ7</accession>
<organism evidence="10 11">
    <name type="scientific">Micromonospora peucetia</name>
    <dbReference type="NCBI Taxonomy" id="47871"/>
    <lineage>
        <taxon>Bacteria</taxon>
        <taxon>Bacillati</taxon>
        <taxon>Actinomycetota</taxon>
        <taxon>Actinomycetes</taxon>
        <taxon>Micromonosporales</taxon>
        <taxon>Micromonosporaceae</taxon>
        <taxon>Micromonospora</taxon>
    </lineage>
</organism>
<evidence type="ECO:0000256" key="3">
    <source>
        <dbReference type="ARBA" id="ARBA00022448"/>
    </source>
</evidence>
<comment type="similarity">
    <text evidence="2">Belongs to the ABC transporter superfamily.</text>
</comment>
<dbReference type="STRING" id="47871.GA0070608_2838"/>
<keyword evidence="4" id="KW-1003">Cell membrane</keyword>
<evidence type="ECO:0000256" key="5">
    <source>
        <dbReference type="ARBA" id="ARBA00022741"/>
    </source>
</evidence>
<dbReference type="GO" id="GO:0005886">
    <property type="term" value="C:plasma membrane"/>
    <property type="evidence" value="ECO:0007669"/>
    <property type="project" value="UniProtKB-SubCell"/>
</dbReference>
<dbReference type="FunFam" id="3.40.50.300:FF:000016">
    <property type="entry name" value="Oligopeptide ABC transporter ATP-binding component"/>
    <property type="match status" value="1"/>
</dbReference>
<dbReference type="Pfam" id="PF08352">
    <property type="entry name" value="oligo_HPY"/>
    <property type="match status" value="1"/>
</dbReference>
<evidence type="ECO:0000313" key="10">
    <source>
        <dbReference type="EMBL" id="SCL63713.1"/>
    </source>
</evidence>
<dbReference type="PANTHER" id="PTHR43297">
    <property type="entry name" value="OLIGOPEPTIDE TRANSPORT ATP-BINDING PROTEIN APPD"/>
    <property type="match status" value="1"/>
</dbReference>
<evidence type="ECO:0000256" key="8">
    <source>
        <dbReference type="SAM" id="MobiDB-lite"/>
    </source>
</evidence>
<sequence>MTDANERSEPRSRKRKAGTRASARSERSEPRSRKRKAGTVSQSAVQPTPASPTPEGGHLLDVRDLHIEFRTGEGVARVINGVSYHLDPGETLAVLGESGSGKSVTAQAIMGILDTPPAVIRSGEVLYQGRDLLKLPEEQRRQVRGKEIAMIFQDALSALNPVFPVGWQVGETLRQREGMSKADARRRVVELMDLVRIPGAANRLGDYPHQFSGGMRQRVMIAMALAMNPKVLIADEPTTALDVTVQAQIMDLLADLRRDLDMAMILITHDLGVVAGVADRIAVMYAGRIIEHADVRSLYRAPAHPYTKGLLESIPRLDVRGQELSTIKGLPPNLMRIPSGCPFHPRCPYVQQVCVDVVPHDLVLDDGRTSACHFAQEVRDDSAR</sequence>
<dbReference type="PROSITE" id="PS00211">
    <property type="entry name" value="ABC_TRANSPORTER_1"/>
    <property type="match status" value="1"/>
</dbReference>
<protein>
    <submittedName>
        <fullName evidence="10">Peptide/nickel transport system ATP-binding protein</fullName>
    </submittedName>
</protein>
<dbReference type="PROSITE" id="PS50893">
    <property type="entry name" value="ABC_TRANSPORTER_2"/>
    <property type="match status" value="1"/>
</dbReference>
<dbReference type="InterPro" id="IPR017871">
    <property type="entry name" value="ABC_transporter-like_CS"/>
</dbReference>
<dbReference type="EMBL" id="FMIC01000002">
    <property type="protein sequence ID" value="SCL63713.1"/>
    <property type="molecule type" value="Genomic_DNA"/>
</dbReference>
<dbReference type="InterPro" id="IPR003593">
    <property type="entry name" value="AAA+_ATPase"/>
</dbReference>
<dbReference type="SUPFAM" id="SSF52540">
    <property type="entry name" value="P-loop containing nucleoside triphosphate hydrolases"/>
    <property type="match status" value="1"/>
</dbReference>
<gene>
    <name evidence="10" type="ORF">GA0070608_2838</name>
</gene>
<dbReference type="PANTHER" id="PTHR43297:SF2">
    <property type="entry name" value="DIPEPTIDE TRANSPORT ATP-BINDING PROTEIN DPPD"/>
    <property type="match status" value="1"/>
</dbReference>
<name>A0A1C6VBJ7_9ACTN</name>
<proteinExistence type="inferred from homology"/>
<feature type="domain" description="ABC transporter" evidence="9">
    <location>
        <begin position="62"/>
        <end position="311"/>
    </location>
</feature>
<evidence type="ECO:0000256" key="4">
    <source>
        <dbReference type="ARBA" id="ARBA00022475"/>
    </source>
</evidence>
<keyword evidence="3" id="KW-0813">Transport</keyword>
<dbReference type="Proteomes" id="UP000199343">
    <property type="component" value="Unassembled WGS sequence"/>
</dbReference>
<keyword evidence="6 10" id="KW-0067">ATP-binding</keyword>
<evidence type="ECO:0000313" key="11">
    <source>
        <dbReference type="Proteomes" id="UP000199343"/>
    </source>
</evidence>
<dbReference type="InterPro" id="IPR027417">
    <property type="entry name" value="P-loop_NTPase"/>
</dbReference>
<feature type="compositionally biased region" description="Basic and acidic residues" evidence="8">
    <location>
        <begin position="1"/>
        <end position="11"/>
    </location>
</feature>
<dbReference type="GO" id="GO:0005524">
    <property type="term" value="F:ATP binding"/>
    <property type="evidence" value="ECO:0007669"/>
    <property type="project" value="UniProtKB-KW"/>
</dbReference>
<dbReference type="NCBIfam" id="TIGR01727">
    <property type="entry name" value="oligo_HPY"/>
    <property type="match status" value="1"/>
</dbReference>
<feature type="region of interest" description="Disordered" evidence="8">
    <location>
        <begin position="1"/>
        <end position="58"/>
    </location>
</feature>
<reference evidence="10 11" key="1">
    <citation type="submission" date="2016-06" db="EMBL/GenBank/DDBJ databases">
        <authorList>
            <person name="Kjaerup R.B."/>
            <person name="Dalgaard T.S."/>
            <person name="Juul-Madsen H.R."/>
        </authorList>
    </citation>
    <scope>NUCLEOTIDE SEQUENCE [LARGE SCALE GENOMIC DNA]</scope>
    <source>
        <strain evidence="10 11">DSM 43363</strain>
    </source>
</reference>
<dbReference type="InterPro" id="IPR003439">
    <property type="entry name" value="ABC_transporter-like_ATP-bd"/>
</dbReference>
<evidence type="ECO:0000256" key="2">
    <source>
        <dbReference type="ARBA" id="ARBA00005417"/>
    </source>
</evidence>
<evidence type="ECO:0000256" key="7">
    <source>
        <dbReference type="ARBA" id="ARBA00023136"/>
    </source>
</evidence>
<dbReference type="InterPro" id="IPR013563">
    <property type="entry name" value="Oligopep_ABC_C"/>
</dbReference>
<evidence type="ECO:0000256" key="1">
    <source>
        <dbReference type="ARBA" id="ARBA00004202"/>
    </source>
</evidence>
<evidence type="ECO:0000256" key="6">
    <source>
        <dbReference type="ARBA" id="ARBA00022840"/>
    </source>
</evidence>
<dbReference type="GO" id="GO:0016887">
    <property type="term" value="F:ATP hydrolysis activity"/>
    <property type="evidence" value="ECO:0007669"/>
    <property type="project" value="InterPro"/>
</dbReference>
<keyword evidence="7" id="KW-0472">Membrane</keyword>
<feature type="compositionally biased region" description="Polar residues" evidence="8">
    <location>
        <begin position="39"/>
        <end position="48"/>
    </location>
</feature>
<keyword evidence="5" id="KW-0547">Nucleotide-binding</keyword>